<dbReference type="GO" id="GO:0000049">
    <property type="term" value="F:tRNA binding"/>
    <property type="evidence" value="ECO:0007669"/>
    <property type="project" value="TreeGrafter"/>
</dbReference>
<dbReference type="Proteomes" id="UP000242188">
    <property type="component" value="Unassembled WGS sequence"/>
</dbReference>
<dbReference type="InterPro" id="IPR027417">
    <property type="entry name" value="P-loop_NTPase"/>
</dbReference>
<dbReference type="Gene3D" id="3.40.50.300">
    <property type="entry name" value="P-loop containing nucleotide triphosphate hydrolases"/>
    <property type="match status" value="1"/>
</dbReference>
<dbReference type="Pfam" id="PF08433">
    <property type="entry name" value="KTI12"/>
    <property type="match status" value="1"/>
</dbReference>
<dbReference type="PANTHER" id="PTHR20873">
    <property type="entry name" value="L-SERYL-TRNA(SEC) KINASE"/>
    <property type="match status" value="1"/>
</dbReference>
<dbReference type="GO" id="GO:0005524">
    <property type="term" value="F:ATP binding"/>
    <property type="evidence" value="ECO:0007669"/>
    <property type="project" value="UniProtKB-KW"/>
</dbReference>
<sequence length="391" mass="44504">MCEIKDVAAVPRICILVLSGLPGSGKSSLARYLKTGHVRSSGEKETVTDICNPTHKVKSVSSESQGQSEDGTSFDNEVAYDRKKDNLYVLLVSYDDLIPEDREVKMIQSSVELEWKESREKIITCVESLVRGLLSNIQLKNMDKPIDDDALWERFCDVIQTQEDSFTETKGDKSRSYVVVIDDNMYYRSMRYKYFQLARKYEQGFCQVHLQCTKEIAKERNNKRNVRRVPDEVIATMATKMEVPDSSVSPWEKHFITLKCSTNYQSQLGNLDRLVQSAMSDPPRSVLEDTEGREESQQICSVNQLHQADQILRKLVGSRIKRTGAAMSQQARGQFAKLCSVLKSQILKELRGGNILVPTDIPIMDASKMEDSLFYKFVEAIFITRLQDSGY</sequence>
<keyword evidence="1" id="KW-0547">Nucleotide-binding</keyword>
<reference evidence="3 4" key="1">
    <citation type="journal article" date="2017" name="Nat. Ecol. Evol.">
        <title>Scallop genome provides insights into evolution of bilaterian karyotype and development.</title>
        <authorList>
            <person name="Wang S."/>
            <person name="Zhang J."/>
            <person name="Jiao W."/>
            <person name="Li J."/>
            <person name="Xun X."/>
            <person name="Sun Y."/>
            <person name="Guo X."/>
            <person name="Huan P."/>
            <person name="Dong B."/>
            <person name="Zhang L."/>
            <person name="Hu X."/>
            <person name="Sun X."/>
            <person name="Wang J."/>
            <person name="Zhao C."/>
            <person name="Wang Y."/>
            <person name="Wang D."/>
            <person name="Huang X."/>
            <person name="Wang R."/>
            <person name="Lv J."/>
            <person name="Li Y."/>
            <person name="Zhang Z."/>
            <person name="Liu B."/>
            <person name="Lu W."/>
            <person name="Hui Y."/>
            <person name="Liang J."/>
            <person name="Zhou Z."/>
            <person name="Hou R."/>
            <person name="Li X."/>
            <person name="Liu Y."/>
            <person name="Li H."/>
            <person name="Ning X."/>
            <person name="Lin Y."/>
            <person name="Zhao L."/>
            <person name="Xing Q."/>
            <person name="Dou J."/>
            <person name="Li Y."/>
            <person name="Mao J."/>
            <person name="Guo H."/>
            <person name="Dou H."/>
            <person name="Li T."/>
            <person name="Mu C."/>
            <person name="Jiang W."/>
            <person name="Fu Q."/>
            <person name="Fu X."/>
            <person name="Miao Y."/>
            <person name="Liu J."/>
            <person name="Yu Q."/>
            <person name="Li R."/>
            <person name="Liao H."/>
            <person name="Li X."/>
            <person name="Kong Y."/>
            <person name="Jiang Z."/>
            <person name="Chourrout D."/>
            <person name="Li R."/>
            <person name="Bao Z."/>
        </authorList>
    </citation>
    <scope>NUCLEOTIDE SEQUENCE [LARGE SCALE GENOMIC DNA]</scope>
    <source>
        <strain evidence="3 4">PY_sf001</strain>
    </source>
</reference>
<evidence type="ECO:0000256" key="1">
    <source>
        <dbReference type="ARBA" id="ARBA00022741"/>
    </source>
</evidence>
<evidence type="ECO:0000256" key="2">
    <source>
        <dbReference type="ARBA" id="ARBA00022840"/>
    </source>
</evidence>
<dbReference type="SUPFAM" id="SSF52540">
    <property type="entry name" value="P-loop containing nucleoside triphosphate hydrolases"/>
    <property type="match status" value="1"/>
</dbReference>
<dbReference type="GO" id="GO:0016301">
    <property type="term" value="F:kinase activity"/>
    <property type="evidence" value="ECO:0007669"/>
    <property type="project" value="UniProtKB-KW"/>
</dbReference>
<name>A0A210PP99_MIZYE</name>
<gene>
    <name evidence="3" type="ORF">KP79_PYT17255</name>
</gene>
<dbReference type="InterPro" id="IPR052648">
    <property type="entry name" value="Ser-tRNA(Sec)_kinase"/>
</dbReference>
<keyword evidence="3" id="KW-0418">Kinase</keyword>
<accession>A0A210PP99</accession>
<protein>
    <submittedName>
        <fullName evidence="3">L-seryl-tRNA(Sec) kinase</fullName>
    </submittedName>
</protein>
<dbReference type="AlphaFoldDB" id="A0A210PP99"/>
<organism evidence="3 4">
    <name type="scientific">Mizuhopecten yessoensis</name>
    <name type="common">Japanese scallop</name>
    <name type="synonym">Patinopecten yessoensis</name>
    <dbReference type="NCBI Taxonomy" id="6573"/>
    <lineage>
        <taxon>Eukaryota</taxon>
        <taxon>Metazoa</taxon>
        <taxon>Spiralia</taxon>
        <taxon>Lophotrochozoa</taxon>
        <taxon>Mollusca</taxon>
        <taxon>Bivalvia</taxon>
        <taxon>Autobranchia</taxon>
        <taxon>Pteriomorphia</taxon>
        <taxon>Pectinida</taxon>
        <taxon>Pectinoidea</taxon>
        <taxon>Pectinidae</taxon>
        <taxon>Mizuhopecten</taxon>
    </lineage>
</organism>
<dbReference type="PANTHER" id="PTHR20873:SF0">
    <property type="entry name" value="L-SERYL-TRNA(SEC) KINASE"/>
    <property type="match status" value="1"/>
</dbReference>
<proteinExistence type="predicted"/>
<keyword evidence="4" id="KW-1185">Reference proteome</keyword>
<evidence type="ECO:0000313" key="3">
    <source>
        <dbReference type="EMBL" id="OWF38330.1"/>
    </source>
</evidence>
<comment type="caution">
    <text evidence="3">The sequence shown here is derived from an EMBL/GenBank/DDBJ whole genome shotgun (WGS) entry which is preliminary data.</text>
</comment>
<keyword evidence="2" id="KW-0067">ATP-binding</keyword>
<evidence type="ECO:0000313" key="4">
    <source>
        <dbReference type="Proteomes" id="UP000242188"/>
    </source>
</evidence>
<dbReference type="InterPro" id="IPR013641">
    <property type="entry name" value="KTI12/PSTK"/>
</dbReference>
<keyword evidence="3" id="KW-0808">Transferase</keyword>
<dbReference type="EMBL" id="NEDP02005569">
    <property type="protein sequence ID" value="OWF38330.1"/>
    <property type="molecule type" value="Genomic_DNA"/>
</dbReference>
<dbReference type="STRING" id="6573.A0A210PP99"/>
<dbReference type="OrthoDB" id="9972657at2759"/>